<dbReference type="GO" id="GO:0017004">
    <property type="term" value="P:cytochrome complex assembly"/>
    <property type="evidence" value="ECO:0007669"/>
    <property type="project" value="UniProtKB-KW"/>
</dbReference>
<evidence type="ECO:0000256" key="4">
    <source>
        <dbReference type="ARBA" id="ARBA00022989"/>
    </source>
</evidence>
<proteinExistence type="predicted"/>
<keyword evidence="3" id="KW-0201">Cytochrome c-type biogenesis</keyword>
<evidence type="ECO:0000256" key="6">
    <source>
        <dbReference type="SAM" id="Phobius"/>
    </source>
</evidence>
<evidence type="ECO:0000313" key="8">
    <source>
        <dbReference type="EMBL" id="SHE44214.1"/>
    </source>
</evidence>
<comment type="subcellular location">
    <subcellularLocation>
        <location evidence="1">Membrane</location>
        <topology evidence="1">Multi-pass membrane protein</topology>
    </subcellularLocation>
</comment>
<gene>
    <name evidence="8" type="ORF">SAMN05444392_101481</name>
</gene>
<feature type="transmembrane region" description="Helical" evidence="6">
    <location>
        <begin position="127"/>
        <end position="149"/>
    </location>
</feature>
<dbReference type="InterPro" id="IPR023494">
    <property type="entry name" value="Cyt_c_bgen_Ccs1/CcsB/ResB"/>
</dbReference>
<keyword evidence="4 6" id="KW-1133">Transmembrane helix</keyword>
<name>A0A1M4TIR2_9BACL</name>
<evidence type="ECO:0000313" key="9">
    <source>
        <dbReference type="Proteomes" id="UP000184476"/>
    </source>
</evidence>
<feature type="transmembrane region" description="Helical" evidence="6">
    <location>
        <begin position="71"/>
        <end position="89"/>
    </location>
</feature>
<dbReference type="GO" id="GO:0016020">
    <property type="term" value="C:membrane"/>
    <property type="evidence" value="ECO:0007669"/>
    <property type="project" value="UniProtKB-SubCell"/>
</dbReference>
<dbReference type="Pfam" id="PF05140">
    <property type="entry name" value="ResB"/>
    <property type="match status" value="1"/>
</dbReference>
<evidence type="ECO:0000256" key="3">
    <source>
        <dbReference type="ARBA" id="ARBA00022748"/>
    </source>
</evidence>
<dbReference type="EMBL" id="FQVL01000001">
    <property type="protein sequence ID" value="SHE44214.1"/>
    <property type="molecule type" value="Genomic_DNA"/>
</dbReference>
<keyword evidence="2 6" id="KW-0812">Transmembrane</keyword>
<feature type="transmembrane region" description="Helical" evidence="6">
    <location>
        <begin position="221"/>
        <end position="239"/>
    </location>
</feature>
<protein>
    <submittedName>
        <fullName evidence="8">Cytochrome c biogenesis protein</fullName>
    </submittedName>
</protein>
<dbReference type="OrthoDB" id="9770923at2"/>
<sequence>MIENTKCQCGHNNPLGTILCEYCGRPLQQDNAEQSSIDKEMRYEGKARWSQKAGKKSIIDHIWSFFSSVKIAIYLILITLVVAGIGTIFPQEDFINSTTPEVYYQEQYGKLGEWFYRLGLSDMYDSWWFFALLSMIGISLVICSLDRIIPLYKALKNQKVMKDIQFIERQRVTHQQEIDPTQKEQLLSDLVAAMKRKNFHVKREKDALLAEKGRFSRWGPYINHVGLIIFLLTALLRWVPGWAIEDFVWVREGEMQKIPTSNYYVKNERSFAEMYLNQNVVKKYQTDAVIYAPDQNGNLHPVHRQSILVNHPLKYKDYQLFQSSLIPELGGIRLKVMDRKTGQEKGAFLVKLTQLAVNQQYRVGDLRVRLLEYYPDFALDENQQPITKSQEPNRPALIFEVLEPGQQSGEKIWVISGENLDQITKDNRFAIDLAGLVMVNKSGLMVRTDKSLPFLFVGGLICLIGLAMGFYWQHRRIWIRVKENKLYLGAHTNKNWYSLQREIQQVAKGCPLDIQLVRD</sequence>
<feature type="transmembrane region" description="Helical" evidence="6">
    <location>
        <begin position="452"/>
        <end position="472"/>
    </location>
</feature>
<dbReference type="AlphaFoldDB" id="A0A1M4TIR2"/>
<organism evidence="8 9">
    <name type="scientific">Seinonella peptonophila</name>
    <dbReference type="NCBI Taxonomy" id="112248"/>
    <lineage>
        <taxon>Bacteria</taxon>
        <taxon>Bacillati</taxon>
        <taxon>Bacillota</taxon>
        <taxon>Bacilli</taxon>
        <taxon>Bacillales</taxon>
        <taxon>Thermoactinomycetaceae</taxon>
        <taxon>Seinonella</taxon>
    </lineage>
</organism>
<evidence type="ECO:0000256" key="1">
    <source>
        <dbReference type="ARBA" id="ARBA00004141"/>
    </source>
</evidence>
<evidence type="ECO:0000256" key="5">
    <source>
        <dbReference type="ARBA" id="ARBA00023136"/>
    </source>
</evidence>
<feature type="domain" description="ResB-like" evidence="7">
    <location>
        <begin position="69"/>
        <end position="503"/>
    </location>
</feature>
<dbReference type="PANTHER" id="PTHR31566">
    <property type="entry name" value="CYTOCHROME C BIOGENESIS PROTEIN CCS1, CHLOROPLASTIC"/>
    <property type="match status" value="1"/>
</dbReference>
<reference evidence="8 9" key="1">
    <citation type="submission" date="2016-11" db="EMBL/GenBank/DDBJ databases">
        <authorList>
            <person name="Jaros S."/>
            <person name="Januszkiewicz K."/>
            <person name="Wedrychowicz H."/>
        </authorList>
    </citation>
    <scope>NUCLEOTIDE SEQUENCE [LARGE SCALE GENOMIC DNA]</scope>
    <source>
        <strain evidence="8 9">DSM 44666</strain>
    </source>
</reference>
<dbReference type="STRING" id="112248.SAMN05444392_101481"/>
<keyword evidence="5 6" id="KW-0472">Membrane</keyword>
<keyword evidence="9" id="KW-1185">Reference proteome</keyword>
<accession>A0A1M4TIR2</accession>
<dbReference type="RefSeq" id="WP_073151366.1">
    <property type="nucleotide sequence ID" value="NZ_FQVL01000001.1"/>
</dbReference>
<dbReference type="InterPro" id="IPR007816">
    <property type="entry name" value="ResB-like_domain"/>
</dbReference>
<dbReference type="PANTHER" id="PTHR31566:SF0">
    <property type="entry name" value="CYTOCHROME C BIOGENESIS PROTEIN CCS1, CHLOROPLASTIC"/>
    <property type="match status" value="1"/>
</dbReference>
<evidence type="ECO:0000259" key="7">
    <source>
        <dbReference type="Pfam" id="PF05140"/>
    </source>
</evidence>
<evidence type="ECO:0000256" key="2">
    <source>
        <dbReference type="ARBA" id="ARBA00022692"/>
    </source>
</evidence>
<dbReference type="Proteomes" id="UP000184476">
    <property type="component" value="Unassembled WGS sequence"/>
</dbReference>